<proteinExistence type="inferred from homology"/>
<dbReference type="PANTHER" id="PTHR31561">
    <property type="entry name" value="3-KETOACYL-COA SYNTHASE"/>
    <property type="match status" value="1"/>
</dbReference>
<dbReference type="Gramene" id="Pp3c1_26250V3.4">
    <property type="protein sequence ID" value="PAC:32969483.CDS.1"/>
    <property type="gene ID" value="Pp3c1_26250"/>
</dbReference>
<dbReference type="InterPro" id="IPR016039">
    <property type="entry name" value="Thiolase-like"/>
</dbReference>
<dbReference type="CDD" id="cd00831">
    <property type="entry name" value="CHS_like"/>
    <property type="match status" value="1"/>
</dbReference>
<dbReference type="Gramene" id="Pp3c1_26250V3.6">
    <property type="protein sequence ID" value="PAC:32969485.CDS.1"/>
    <property type="gene ID" value="Pp3c1_26250"/>
</dbReference>
<dbReference type="Proteomes" id="UP000006727">
    <property type="component" value="Chromosome 1"/>
</dbReference>
<dbReference type="RefSeq" id="XP_024387673.1">
    <property type="nucleotide sequence ID" value="XM_024531905.2"/>
</dbReference>
<comment type="pathway">
    <text evidence="2 10">Lipid metabolism; fatty acid biosynthesis.</text>
</comment>
<comment type="subcellular location">
    <subcellularLocation>
        <location evidence="1">Membrane</location>
    </subcellularLocation>
</comment>
<feature type="domain" description="Beta-ketoacyl-[acyl-carrier-protein] synthase III C-terminal" evidence="13">
    <location>
        <begin position="411"/>
        <end position="491"/>
    </location>
</feature>
<reference evidence="15" key="3">
    <citation type="submission" date="2020-12" db="UniProtKB">
        <authorList>
            <consortium name="EnsemblPlants"/>
        </authorList>
    </citation>
    <scope>IDENTIFICATION</scope>
</reference>
<sequence>MSLGRSNMEGGGAPLVRGPSIDIKIRPALPDFLKTVNLKYVKLGYHIVISHAMYLLMLPALLTILAEVGRLSHHDVGDLWRQLQYNLVSVLLTTGALVFGFTLYYMTRPRPVYLVNYACYKPEEKNKCSHKRFVDRSVDSGFFTHENIEFQRKIIERSGLGQETYLPPAVLVTSPCPNMARAREEAEQVMFGALDELFETTGVKPKDIEILVVNCSLFNPTPSLSAMIVNHYKMRGNIHSINLAGMGCSAGIIAIDLAKDLLQVHRNSYAIVMSFENITLNWYFGNDRSKLVSNCIFRMGGAAILLSNKPSALSKSKFQLVHTMRTHKGSDSKSFECVYQEEDSNGKLGVSLSRDLMSVAGDALKANITTLGPLVLPLSEQLLFFATLVGRKLFKMKTLKPYIPDFTLAFDHFCIHAGGRAVLDEVEKNLNLTAWHMEPSRMTLYRFGNTSSSSPWYELAYSEAKGRVKRGDRVWQIAFGSGFKCNSAVWKALRSLEPPARGVWTDCIDKLPVEVPTGANLASATLESPSH</sequence>
<dbReference type="RefSeq" id="XP_024387924.1">
    <property type="nucleotide sequence ID" value="XM_024532156.2"/>
</dbReference>
<dbReference type="GeneID" id="112288060"/>
<dbReference type="Gramene" id="Pp3c1_26250V3.2">
    <property type="protein sequence ID" value="PAC:32969481.CDS.1"/>
    <property type="gene ID" value="Pp3c1_26250"/>
</dbReference>
<comment type="catalytic activity">
    <reaction evidence="9">
        <text>a very-long-chain acyl-CoA + malonyl-CoA + H(+) = a very-long-chain 3-oxoacyl-CoA + CO2 + CoA</text>
        <dbReference type="Rhea" id="RHEA:32727"/>
        <dbReference type="ChEBI" id="CHEBI:15378"/>
        <dbReference type="ChEBI" id="CHEBI:16526"/>
        <dbReference type="ChEBI" id="CHEBI:57287"/>
        <dbReference type="ChEBI" id="CHEBI:57384"/>
        <dbReference type="ChEBI" id="CHEBI:90725"/>
        <dbReference type="ChEBI" id="CHEBI:90736"/>
        <dbReference type="EC" id="2.3.1.199"/>
    </reaction>
</comment>
<evidence type="ECO:0000259" key="13">
    <source>
        <dbReference type="Pfam" id="PF08541"/>
    </source>
</evidence>
<evidence type="ECO:0000256" key="7">
    <source>
        <dbReference type="ARBA" id="ARBA00023136"/>
    </source>
</evidence>
<dbReference type="RefSeq" id="XP_024388092.1">
    <property type="nucleotide sequence ID" value="XM_024532324.2"/>
</dbReference>
<dbReference type="GO" id="GO:0006633">
    <property type="term" value="P:fatty acid biosynthetic process"/>
    <property type="evidence" value="ECO:0007669"/>
    <property type="project" value="UniProtKB-UniPathway"/>
</dbReference>
<evidence type="ECO:0000256" key="2">
    <source>
        <dbReference type="ARBA" id="ARBA00005194"/>
    </source>
</evidence>
<dbReference type="Gramene" id="Pp3c1_26250V3.1">
    <property type="protein sequence ID" value="PAC:32969480.CDS.1"/>
    <property type="gene ID" value="Pp3c1_26250"/>
</dbReference>
<evidence type="ECO:0000256" key="1">
    <source>
        <dbReference type="ARBA" id="ARBA00004370"/>
    </source>
</evidence>
<evidence type="ECO:0000256" key="6">
    <source>
        <dbReference type="ARBA" id="ARBA00022989"/>
    </source>
</evidence>
<organism evidence="14">
    <name type="scientific">Physcomitrium patens</name>
    <name type="common">Spreading-leaved earth moss</name>
    <name type="synonym">Physcomitrella patens</name>
    <dbReference type="NCBI Taxonomy" id="3218"/>
    <lineage>
        <taxon>Eukaryota</taxon>
        <taxon>Viridiplantae</taxon>
        <taxon>Streptophyta</taxon>
        <taxon>Embryophyta</taxon>
        <taxon>Bryophyta</taxon>
        <taxon>Bryophytina</taxon>
        <taxon>Bryopsida</taxon>
        <taxon>Funariidae</taxon>
        <taxon>Funariales</taxon>
        <taxon>Funariaceae</taxon>
        <taxon>Physcomitrium</taxon>
    </lineage>
</organism>
<dbReference type="Gramene" id="Pp3c1_26250V3.3">
    <property type="protein sequence ID" value="PAC:32969482.CDS.1"/>
    <property type="gene ID" value="Pp3c1_26250"/>
</dbReference>
<dbReference type="FunFam" id="3.40.47.10:FF:000028">
    <property type="entry name" value="3-ketoacyl-CoA synthase"/>
    <property type="match status" value="1"/>
</dbReference>
<dbReference type="STRING" id="3218.A0A2K1L9S2"/>
<dbReference type="EnsemblPlants" id="Pp3c1_26250V3.3">
    <property type="protein sequence ID" value="PAC:32969482.CDS.1"/>
    <property type="gene ID" value="Pp3c1_26250"/>
</dbReference>
<evidence type="ECO:0000313" key="15">
    <source>
        <dbReference type="EnsemblPlants" id="PAC:32969480.CDS.1"/>
    </source>
</evidence>
<accession>A0A2K1L9S2</accession>
<dbReference type="FunCoup" id="A0A2K1L9S2">
    <property type="interactions" value="170"/>
</dbReference>
<keyword evidence="5 11" id="KW-0812">Transmembrane</keyword>
<evidence type="ECO:0000256" key="5">
    <source>
        <dbReference type="ARBA" id="ARBA00022692"/>
    </source>
</evidence>
<dbReference type="EC" id="2.3.1.-" evidence="10"/>
<evidence type="ECO:0000256" key="3">
    <source>
        <dbReference type="ARBA" id="ARBA00005531"/>
    </source>
</evidence>
<protein>
    <recommendedName>
        <fullName evidence="10">3-ketoacyl-CoA synthase</fullName>
        <ecNumber evidence="10">2.3.1.-</ecNumber>
    </recommendedName>
</protein>
<dbReference type="AlphaFoldDB" id="A0A2K1L9S2"/>
<evidence type="ECO:0000313" key="14">
    <source>
        <dbReference type="EMBL" id="PNR62780.1"/>
    </source>
</evidence>
<keyword evidence="16" id="KW-1185">Reference proteome</keyword>
<dbReference type="EnsemblPlants" id="Pp3c1_26250V3.1">
    <property type="protein sequence ID" value="PAC:32969480.CDS.1"/>
    <property type="gene ID" value="Pp3c1_26250"/>
</dbReference>
<reference evidence="14 16" key="2">
    <citation type="journal article" date="2018" name="Plant J.">
        <title>The Physcomitrella patens chromosome-scale assembly reveals moss genome structure and evolution.</title>
        <authorList>
            <person name="Lang D."/>
            <person name="Ullrich K.K."/>
            <person name="Murat F."/>
            <person name="Fuchs J."/>
            <person name="Jenkins J."/>
            <person name="Haas F.B."/>
            <person name="Piednoel M."/>
            <person name="Gundlach H."/>
            <person name="Van Bel M."/>
            <person name="Meyberg R."/>
            <person name="Vives C."/>
            <person name="Morata J."/>
            <person name="Symeonidi A."/>
            <person name="Hiss M."/>
            <person name="Muchero W."/>
            <person name="Kamisugi Y."/>
            <person name="Saleh O."/>
            <person name="Blanc G."/>
            <person name="Decker E.L."/>
            <person name="van Gessel N."/>
            <person name="Grimwood J."/>
            <person name="Hayes R.D."/>
            <person name="Graham S.W."/>
            <person name="Gunter L.E."/>
            <person name="McDaniel S.F."/>
            <person name="Hoernstein S.N.W."/>
            <person name="Larsson A."/>
            <person name="Li F.W."/>
            <person name="Perroud P.F."/>
            <person name="Phillips J."/>
            <person name="Ranjan P."/>
            <person name="Rokshar D.S."/>
            <person name="Rothfels C.J."/>
            <person name="Schneider L."/>
            <person name="Shu S."/>
            <person name="Stevenson D.W."/>
            <person name="Thummler F."/>
            <person name="Tillich M."/>
            <person name="Villarreal Aguilar J.C."/>
            <person name="Widiez T."/>
            <person name="Wong G.K."/>
            <person name="Wymore A."/>
            <person name="Zhang Y."/>
            <person name="Zimmer A.D."/>
            <person name="Quatrano R.S."/>
            <person name="Mayer K.F.X."/>
            <person name="Goodstein D."/>
            <person name="Casacuberta J.M."/>
            <person name="Vandepoele K."/>
            <person name="Reski R."/>
            <person name="Cuming A.C."/>
            <person name="Tuskan G.A."/>
            <person name="Maumus F."/>
            <person name="Salse J."/>
            <person name="Schmutz J."/>
            <person name="Rensing S.A."/>
        </authorList>
    </citation>
    <scope>NUCLEOTIDE SEQUENCE [LARGE SCALE GENOMIC DNA]</scope>
    <source>
        <strain evidence="15 16">cv. Gransden 2004</strain>
    </source>
</reference>
<gene>
    <name evidence="15" type="primary">LOC112288060</name>
    <name evidence="14" type="ORF">PHYPA_001204</name>
</gene>
<evidence type="ECO:0000256" key="8">
    <source>
        <dbReference type="ARBA" id="ARBA00023315"/>
    </source>
</evidence>
<comment type="similarity">
    <text evidence="3 10">Belongs to the thiolase-like superfamily. Chalcone/stilbene synthases family.</text>
</comment>
<dbReference type="GO" id="GO:0016020">
    <property type="term" value="C:membrane"/>
    <property type="evidence" value="ECO:0007669"/>
    <property type="project" value="UniProtKB-SubCell"/>
</dbReference>
<dbReference type="EMBL" id="ABEU02000001">
    <property type="protein sequence ID" value="PNR62780.1"/>
    <property type="molecule type" value="Genomic_DNA"/>
</dbReference>
<dbReference type="InterPro" id="IPR013747">
    <property type="entry name" value="ACP_syn_III_C"/>
</dbReference>
<dbReference type="EnsemblPlants" id="Pp3c1_26250V3.6">
    <property type="protein sequence ID" value="PAC:32969485.CDS.1"/>
    <property type="gene ID" value="Pp3c1_26250"/>
</dbReference>
<dbReference type="PIRSF" id="PIRSF036417">
    <property type="entry name" value="3-ktacl-CoA_syn"/>
    <property type="match status" value="1"/>
</dbReference>
<evidence type="ECO:0000256" key="10">
    <source>
        <dbReference type="PIRNR" id="PIRNR036417"/>
    </source>
</evidence>
<feature type="transmembrane region" description="Helical" evidence="11">
    <location>
        <begin position="87"/>
        <end position="106"/>
    </location>
</feature>
<dbReference type="EnsemblPlants" id="Pp3c1_26250V3.2">
    <property type="protein sequence ID" value="PAC:32969481.CDS.1"/>
    <property type="gene ID" value="Pp3c1_26250"/>
</dbReference>
<feature type="transmembrane region" description="Helical" evidence="11">
    <location>
        <begin position="43"/>
        <end position="66"/>
    </location>
</feature>
<dbReference type="RefSeq" id="XP_024388008.1">
    <property type="nucleotide sequence ID" value="XM_024532240.2"/>
</dbReference>
<dbReference type="Pfam" id="PF08541">
    <property type="entry name" value="ACP_syn_III_C"/>
    <property type="match status" value="1"/>
</dbReference>
<dbReference type="Gene3D" id="3.40.47.10">
    <property type="match status" value="1"/>
</dbReference>
<keyword evidence="8 10" id="KW-0012">Acyltransferase</keyword>
<dbReference type="SUPFAM" id="SSF53901">
    <property type="entry name" value="Thiolase-like"/>
    <property type="match status" value="2"/>
</dbReference>
<dbReference type="EnsemblPlants" id="Pp3c1_26250V3.5">
    <property type="protein sequence ID" value="PAC:32969484.CDS.1"/>
    <property type="gene ID" value="Pp3c1_26250"/>
</dbReference>
<keyword evidence="4 10" id="KW-0808">Transferase</keyword>
<name>A0A2K1L9S2_PHYPA</name>
<evidence type="ECO:0000256" key="9">
    <source>
        <dbReference type="ARBA" id="ARBA00047375"/>
    </source>
</evidence>
<dbReference type="InterPro" id="IPR012392">
    <property type="entry name" value="3-ktacl-CoA_syn"/>
</dbReference>
<dbReference type="Pfam" id="PF08392">
    <property type="entry name" value="FAE1_CUT1_RppA"/>
    <property type="match status" value="1"/>
</dbReference>
<dbReference type="GO" id="GO:0009922">
    <property type="term" value="F:fatty acid elongase activity"/>
    <property type="evidence" value="ECO:0007669"/>
    <property type="project" value="UniProtKB-EC"/>
</dbReference>
<dbReference type="PaxDb" id="3218-PP1S21_102V6.3"/>
<reference evidence="14 16" key="1">
    <citation type="journal article" date="2008" name="Science">
        <title>The Physcomitrella genome reveals evolutionary insights into the conquest of land by plants.</title>
        <authorList>
            <person name="Rensing S."/>
            <person name="Lang D."/>
            <person name="Zimmer A."/>
            <person name="Terry A."/>
            <person name="Salamov A."/>
            <person name="Shapiro H."/>
            <person name="Nishiyama T."/>
            <person name="Perroud P.-F."/>
            <person name="Lindquist E."/>
            <person name="Kamisugi Y."/>
            <person name="Tanahashi T."/>
            <person name="Sakakibara K."/>
            <person name="Fujita T."/>
            <person name="Oishi K."/>
            <person name="Shin-I T."/>
            <person name="Kuroki Y."/>
            <person name="Toyoda A."/>
            <person name="Suzuki Y."/>
            <person name="Hashimoto A."/>
            <person name="Yamaguchi K."/>
            <person name="Sugano A."/>
            <person name="Kohara Y."/>
            <person name="Fujiyama A."/>
            <person name="Anterola A."/>
            <person name="Aoki S."/>
            <person name="Ashton N."/>
            <person name="Barbazuk W.B."/>
            <person name="Barker E."/>
            <person name="Bennetzen J."/>
            <person name="Bezanilla M."/>
            <person name="Blankenship R."/>
            <person name="Cho S.H."/>
            <person name="Dutcher S."/>
            <person name="Estelle M."/>
            <person name="Fawcett J.A."/>
            <person name="Gundlach H."/>
            <person name="Hanada K."/>
            <person name="Heyl A."/>
            <person name="Hicks K.A."/>
            <person name="Hugh J."/>
            <person name="Lohr M."/>
            <person name="Mayer K."/>
            <person name="Melkozernov A."/>
            <person name="Murata T."/>
            <person name="Nelson D."/>
            <person name="Pils B."/>
            <person name="Prigge M."/>
            <person name="Reiss B."/>
            <person name="Renner T."/>
            <person name="Rombauts S."/>
            <person name="Rushton P."/>
            <person name="Sanderfoot A."/>
            <person name="Schween G."/>
            <person name="Shiu S.-H."/>
            <person name="Stueber K."/>
            <person name="Theodoulou F.L."/>
            <person name="Tu H."/>
            <person name="Van de Peer Y."/>
            <person name="Verrier P.J."/>
            <person name="Waters E."/>
            <person name="Wood A."/>
            <person name="Yang L."/>
            <person name="Cove D."/>
            <person name="Cuming A."/>
            <person name="Hasebe M."/>
            <person name="Lucas S."/>
            <person name="Mishler D.B."/>
            <person name="Reski R."/>
            <person name="Grigoriev I."/>
            <person name="Quatrano R.S."/>
            <person name="Boore J.L."/>
        </authorList>
    </citation>
    <scope>NUCLEOTIDE SEQUENCE [LARGE SCALE GENOMIC DNA]</scope>
    <source>
        <strain evidence="15 16">cv. Gransden 2004</strain>
    </source>
</reference>
<keyword evidence="7 11" id="KW-0472">Membrane</keyword>
<keyword evidence="6 11" id="KW-1133">Transmembrane helix</keyword>
<dbReference type="EnsemblPlants" id="Pp3c1_26250V3.4">
    <property type="protein sequence ID" value="PAC:32969483.CDS.1"/>
    <property type="gene ID" value="Pp3c1_26250"/>
</dbReference>
<feature type="domain" description="FAE" evidence="12">
    <location>
        <begin position="104"/>
        <end position="393"/>
    </location>
</feature>
<evidence type="ECO:0000313" key="16">
    <source>
        <dbReference type="Proteomes" id="UP000006727"/>
    </source>
</evidence>
<dbReference type="UniPathway" id="UPA00094"/>
<dbReference type="RefSeq" id="XP_024387830.1">
    <property type="nucleotide sequence ID" value="XM_024532062.2"/>
</dbReference>
<dbReference type="OMA" id="PPKPCMA"/>
<dbReference type="KEGG" id="ppp:112288060"/>
<dbReference type="RefSeq" id="XP_024388181.1">
    <property type="nucleotide sequence ID" value="XM_024532413.2"/>
</dbReference>
<dbReference type="OrthoDB" id="329835at2759"/>
<evidence type="ECO:0000259" key="12">
    <source>
        <dbReference type="Pfam" id="PF08392"/>
    </source>
</evidence>
<evidence type="ECO:0000256" key="11">
    <source>
        <dbReference type="SAM" id="Phobius"/>
    </source>
</evidence>
<evidence type="ECO:0000256" key="4">
    <source>
        <dbReference type="ARBA" id="ARBA00022679"/>
    </source>
</evidence>
<dbReference type="InterPro" id="IPR013601">
    <property type="entry name" value="FAE1_typ3_polyketide_synth"/>
</dbReference>
<dbReference type="Gramene" id="Pp3c1_26250V3.5">
    <property type="protein sequence ID" value="PAC:32969484.CDS.1"/>
    <property type="gene ID" value="Pp3c1_26250"/>
</dbReference>
<dbReference type="RefSeq" id="XP_024387745.1">
    <property type="nucleotide sequence ID" value="XM_024531977.2"/>
</dbReference>